<dbReference type="Proteomes" id="UP000766550">
    <property type="component" value="Unassembled WGS sequence"/>
</dbReference>
<dbReference type="InterPro" id="IPR051797">
    <property type="entry name" value="TrmB-like"/>
</dbReference>
<gene>
    <name evidence="4" type="ORF">KTS45_16285</name>
</gene>
<feature type="domain" description="Transcription regulator TrmB C-terminal" evidence="3">
    <location>
        <begin position="107"/>
        <end position="343"/>
    </location>
</feature>
<dbReference type="Pfam" id="PF01978">
    <property type="entry name" value="TrmB"/>
    <property type="match status" value="1"/>
</dbReference>
<dbReference type="OrthoDB" id="30795at2157"/>
<name>A0A8J7YCJ2_9EURY</name>
<dbReference type="AlphaFoldDB" id="A0A8J7YCJ2"/>
<evidence type="ECO:0000259" key="3">
    <source>
        <dbReference type="Pfam" id="PF11495"/>
    </source>
</evidence>
<dbReference type="Pfam" id="PF11495">
    <property type="entry name" value="Regulator_TrmB"/>
    <property type="match status" value="1"/>
</dbReference>
<protein>
    <recommendedName>
        <fullName evidence="6">TrmB family transcriptional regulator</fullName>
    </recommendedName>
</protein>
<evidence type="ECO:0000256" key="1">
    <source>
        <dbReference type="ARBA" id="ARBA00007287"/>
    </source>
</evidence>
<organism evidence="4 5">
    <name type="scientific">Haloarcula limicola</name>
    <dbReference type="NCBI Taxonomy" id="1429915"/>
    <lineage>
        <taxon>Archaea</taxon>
        <taxon>Methanobacteriati</taxon>
        <taxon>Methanobacteriota</taxon>
        <taxon>Stenosarchaea group</taxon>
        <taxon>Halobacteria</taxon>
        <taxon>Halobacteriales</taxon>
        <taxon>Haloarculaceae</taxon>
        <taxon>Haloarcula</taxon>
    </lineage>
</organism>
<dbReference type="SUPFAM" id="SSF159071">
    <property type="entry name" value="TrmB C-terminal domain-like"/>
    <property type="match status" value="1"/>
</dbReference>
<reference evidence="4 5" key="1">
    <citation type="submission" date="2021-06" db="EMBL/GenBank/DDBJ databases">
        <title>New haloarchaea isolates fom saline soil.</title>
        <authorList>
            <person name="Duran-Viseras A."/>
            <person name="Sanchez-Porro C.S."/>
            <person name="Ventosa A."/>
        </authorList>
    </citation>
    <scope>NUCLEOTIDE SEQUENCE [LARGE SCALE GENOMIC DNA]</scope>
    <source>
        <strain evidence="4 5">JCM 183640</strain>
    </source>
</reference>
<proteinExistence type="inferred from homology"/>
<keyword evidence="5" id="KW-1185">Reference proteome</keyword>
<evidence type="ECO:0000313" key="4">
    <source>
        <dbReference type="EMBL" id="MBV0925764.1"/>
    </source>
</evidence>
<dbReference type="InterPro" id="IPR002831">
    <property type="entry name" value="Tscrpt_reg_TrmB_N"/>
</dbReference>
<dbReference type="InterPro" id="IPR021586">
    <property type="entry name" value="Tscrpt_reg_TrmB_C"/>
</dbReference>
<dbReference type="PANTHER" id="PTHR34293">
    <property type="entry name" value="HTH-TYPE TRANSCRIPTIONAL REGULATOR TRMBL2"/>
    <property type="match status" value="1"/>
</dbReference>
<evidence type="ECO:0008006" key="6">
    <source>
        <dbReference type="Google" id="ProtNLM"/>
    </source>
</evidence>
<sequence length="345" mass="37819">MDSTAERLTQFGLSETEARTYLAVLERGTATVATVSEATDISTGYVYDLVESLAERGFVVVDDHRTPTQIRAVDPESAIESMTEELTDLESDLTERYTDTERDYPGIELVRARQTLYRRLERLIDEAEDEIFMMLPAVVAERLSDPLKRARDRGVFVALLLGDGEETSIVENATEIATIVRSWEPPVETLVTVDDTSAVTSDSSLLRGEHRDGDYSLVLEQSPKTAGAITSQWFNFWAAGDEVASADPPELPAENLPFRHGLFAIVKHAEERDLLVTAHLFPGQGHQTLTGTVVAVNQSLVEPVTADFPVQNTLTLDVDGEEVTIGGAGAFVEDYSAAALSVREQ</sequence>
<dbReference type="SUPFAM" id="SSF46785">
    <property type="entry name" value="Winged helix' DNA-binding domain"/>
    <property type="match status" value="1"/>
</dbReference>
<dbReference type="PANTHER" id="PTHR34293:SF1">
    <property type="entry name" value="HTH-TYPE TRANSCRIPTIONAL REGULATOR TRMBL2"/>
    <property type="match status" value="1"/>
</dbReference>
<feature type="domain" description="Transcription regulator TrmB N-terminal" evidence="2">
    <location>
        <begin position="8"/>
        <end position="76"/>
    </location>
</feature>
<dbReference type="Gene3D" id="1.10.10.10">
    <property type="entry name" value="Winged helix-like DNA-binding domain superfamily/Winged helix DNA-binding domain"/>
    <property type="match status" value="1"/>
</dbReference>
<comment type="caution">
    <text evidence="4">The sequence shown here is derived from an EMBL/GenBank/DDBJ whole genome shotgun (WGS) entry which is preliminary data.</text>
</comment>
<dbReference type="EMBL" id="JAHQXF010000002">
    <property type="protein sequence ID" value="MBV0925764.1"/>
    <property type="molecule type" value="Genomic_DNA"/>
</dbReference>
<evidence type="ECO:0000313" key="5">
    <source>
        <dbReference type="Proteomes" id="UP000766550"/>
    </source>
</evidence>
<dbReference type="Gene3D" id="3.30.870.10">
    <property type="entry name" value="Endonuclease Chain A"/>
    <property type="match status" value="1"/>
</dbReference>
<dbReference type="InterPro" id="IPR036390">
    <property type="entry name" value="WH_DNA-bd_sf"/>
</dbReference>
<accession>A0A8J7YCJ2</accession>
<dbReference type="SUPFAM" id="SSF56024">
    <property type="entry name" value="Phospholipase D/nuclease"/>
    <property type="match status" value="1"/>
</dbReference>
<dbReference type="InterPro" id="IPR036388">
    <property type="entry name" value="WH-like_DNA-bd_sf"/>
</dbReference>
<comment type="similarity">
    <text evidence="1">Belongs to the transcriptional regulator TrmB family.</text>
</comment>
<evidence type="ECO:0000259" key="2">
    <source>
        <dbReference type="Pfam" id="PF01978"/>
    </source>
</evidence>
<dbReference type="RefSeq" id="WP_162318572.1">
    <property type="nucleotide sequence ID" value="NZ_JAHQXF010000002.1"/>
</dbReference>